<accession>A0A212FLP6</accession>
<keyword evidence="1" id="KW-0175">Coiled coil</keyword>
<evidence type="ECO:0000256" key="2">
    <source>
        <dbReference type="SAM" id="MobiDB-lite"/>
    </source>
</evidence>
<protein>
    <submittedName>
        <fullName evidence="3">Geminin</fullName>
    </submittedName>
</protein>
<feature type="compositionally biased region" description="Polar residues" evidence="2">
    <location>
        <begin position="14"/>
        <end position="24"/>
    </location>
</feature>
<dbReference type="SUPFAM" id="SSF111469">
    <property type="entry name" value="Geminin coiled-coil domain"/>
    <property type="match status" value="1"/>
</dbReference>
<dbReference type="Pfam" id="PF07412">
    <property type="entry name" value="Geminin"/>
    <property type="match status" value="1"/>
</dbReference>
<feature type="coiled-coil region" evidence="1">
    <location>
        <begin position="76"/>
        <end position="103"/>
    </location>
</feature>
<sequence>MAAEDSLVGHKSLEVTSSSHNPTHGKSKKDITDYFLPRNKDKKEMVSKTIQVSLGACMSEEMCSDLPSEKYWNLLAEKKRIELEDALQENERLHKIRESLLEKNVHYRQMLEEANTFIDVFKEVVQDTADDTGIDVGDINDSTEN</sequence>
<name>A0A212FLP6_DANPL</name>
<dbReference type="GO" id="GO:0006275">
    <property type="term" value="P:regulation of DNA replication"/>
    <property type="evidence" value="ECO:0007669"/>
    <property type="project" value="InterPro"/>
</dbReference>
<dbReference type="Gene3D" id="1.20.5.1180">
    <property type="entry name" value="Geminin coiled-coil domain"/>
    <property type="match status" value="1"/>
</dbReference>
<organism evidence="3 4">
    <name type="scientific">Danaus plexippus plexippus</name>
    <dbReference type="NCBI Taxonomy" id="278856"/>
    <lineage>
        <taxon>Eukaryota</taxon>
        <taxon>Metazoa</taxon>
        <taxon>Ecdysozoa</taxon>
        <taxon>Arthropoda</taxon>
        <taxon>Hexapoda</taxon>
        <taxon>Insecta</taxon>
        <taxon>Pterygota</taxon>
        <taxon>Neoptera</taxon>
        <taxon>Endopterygota</taxon>
        <taxon>Lepidoptera</taxon>
        <taxon>Glossata</taxon>
        <taxon>Ditrysia</taxon>
        <taxon>Papilionoidea</taxon>
        <taxon>Nymphalidae</taxon>
        <taxon>Danainae</taxon>
        <taxon>Danaini</taxon>
        <taxon>Danaina</taxon>
        <taxon>Danaus</taxon>
        <taxon>Danaus</taxon>
    </lineage>
</organism>
<reference evidence="3 4" key="1">
    <citation type="journal article" date="2011" name="Cell">
        <title>The monarch butterfly genome yields insights into long-distance migration.</title>
        <authorList>
            <person name="Zhan S."/>
            <person name="Merlin C."/>
            <person name="Boore J.L."/>
            <person name="Reppert S.M."/>
        </authorList>
    </citation>
    <scope>NUCLEOTIDE SEQUENCE [LARGE SCALE GENOMIC DNA]</scope>
    <source>
        <strain evidence="3">F-2</strain>
    </source>
</reference>
<gene>
    <name evidence="3" type="ORF">KGM_200095</name>
</gene>
<evidence type="ECO:0000313" key="4">
    <source>
        <dbReference type="Proteomes" id="UP000007151"/>
    </source>
</evidence>
<comment type="caution">
    <text evidence="3">The sequence shown here is derived from an EMBL/GenBank/DDBJ whole genome shotgun (WGS) entry which is preliminary data.</text>
</comment>
<dbReference type="InterPro" id="IPR022786">
    <property type="entry name" value="Geminin/Multicilin"/>
</dbReference>
<dbReference type="OrthoDB" id="10043826at2759"/>
<dbReference type="Proteomes" id="UP000007151">
    <property type="component" value="Unassembled WGS sequence"/>
</dbReference>
<evidence type="ECO:0000313" key="3">
    <source>
        <dbReference type="EMBL" id="OWR54656.1"/>
    </source>
</evidence>
<keyword evidence="4" id="KW-1185">Reference proteome</keyword>
<dbReference type="STRING" id="278856.A0A212FLP6"/>
<dbReference type="EMBL" id="AGBW02007730">
    <property type="protein sequence ID" value="OWR54656.1"/>
    <property type="molecule type" value="Genomic_DNA"/>
</dbReference>
<proteinExistence type="predicted"/>
<dbReference type="KEGG" id="dpl:KGM_200095"/>
<dbReference type="AlphaFoldDB" id="A0A212FLP6"/>
<dbReference type="FunCoup" id="A0A212FLP6">
    <property type="interactions" value="617"/>
</dbReference>
<feature type="region of interest" description="Disordered" evidence="2">
    <location>
        <begin position="1"/>
        <end position="31"/>
    </location>
</feature>
<dbReference type="eggNOG" id="ENOG502SDC5">
    <property type="taxonomic scope" value="Eukaryota"/>
</dbReference>
<evidence type="ECO:0000256" key="1">
    <source>
        <dbReference type="SAM" id="Coils"/>
    </source>
</evidence>